<evidence type="ECO:0000256" key="1">
    <source>
        <dbReference type="ARBA" id="ARBA00023125"/>
    </source>
</evidence>
<dbReference type="GO" id="GO:0042834">
    <property type="term" value="F:peptidoglycan binding"/>
    <property type="evidence" value="ECO:0007669"/>
    <property type="project" value="InterPro"/>
</dbReference>
<dbReference type="EMBL" id="FQTW01000003">
    <property type="protein sequence ID" value="SHE59435.1"/>
    <property type="molecule type" value="Genomic_DNA"/>
</dbReference>
<evidence type="ECO:0000313" key="4">
    <source>
        <dbReference type="EMBL" id="SHE59435.1"/>
    </source>
</evidence>
<dbReference type="InterPro" id="IPR010992">
    <property type="entry name" value="IHF-like_DNA-bd_dom_sf"/>
</dbReference>
<dbReference type="InterPro" id="IPR041268">
    <property type="entry name" value="HU-CCDC81_bac_2"/>
</dbReference>
<dbReference type="InterPro" id="IPR007730">
    <property type="entry name" value="SPOR-like_dom"/>
</dbReference>
<dbReference type="Gene3D" id="4.10.520.10">
    <property type="entry name" value="IHF-like DNA-binding proteins"/>
    <property type="match status" value="1"/>
</dbReference>
<dbReference type="RefSeq" id="WP_073192528.1">
    <property type="nucleotide sequence ID" value="NZ_FQTW01000003.1"/>
</dbReference>
<keyword evidence="2" id="KW-0472">Membrane</keyword>
<protein>
    <submittedName>
        <fullName evidence="4">DNA-binding protein</fullName>
    </submittedName>
</protein>
<dbReference type="OrthoDB" id="653949at2"/>
<evidence type="ECO:0000313" key="5">
    <source>
        <dbReference type="Proteomes" id="UP000184462"/>
    </source>
</evidence>
<reference evidence="4 5" key="1">
    <citation type="submission" date="2016-11" db="EMBL/GenBank/DDBJ databases">
        <authorList>
            <person name="Jaros S."/>
            <person name="Januszkiewicz K."/>
            <person name="Wedrychowicz H."/>
        </authorList>
    </citation>
    <scope>NUCLEOTIDE SEQUENCE [LARGE SCALE GENOMIC DNA]</scope>
    <source>
        <strain evidence="4 5">DSM 25661</strain>
    </source>
</reference>
<feature type="domain" description="SPOR" evidence="3">
    <location>
        <begin position="237"/>
        <end position="314"/>
    </location>
</feature>
<keyword evidence="5" id="KW-1185">Reference proteome</keyword>
<sequence>MTVITKHIIELLYHHDCVILPDFGAFLTQEKSAKINTESHILSPPKKTIQFSAQIKNHDGLLTNNLAKSLNISFQKAERQVSFYIEDLKSSLEQGEEVKLKGIGSFKQNESIVFTADETANFLLEAYGLQTCKTSTITVPENEVTAEEPSNVIEISKETPKNSIHFTKYAAAIILLIGIFSVWGYNYINNTAQKNSLANEQKAQKIIENKIQTAQFSLQTSLDPIIIETEKKLVSAPTEVKPFHIIAGAFKEKSNANKRLEELLQNGYKANYVGLNTYNLHQIAYASFSDRVKARQFLKEIRLTENKAAWLLVK</sequence>
<dbReference type="AlphaFoldDB" id="A0A1M4URX3"/>
<dbReference type="SUPFAM" id="SSF110997">
    <property type="entry name" value="Sporulation related repeat"/>
    <property type="match status" value="1"/>
</dbReference>
<dbReference type="SUPFAM" id="SSF47729">
    <property type="entry name" value="IHF-like DNA-binding proteins"/>
    <property type="match status" value="1"/>
</dbReference>
<evidence type="ECO:0000256" key="2">
    <source>
        <dbReference type="SAM" id="Phobius"/>
    </source>
</evidence>
<dbReference type="InterPro" id="IPR036680">
    <property type="entry name" value="SPOR-like_sf"/>
</dbReference>
<dbReference type="Proteomes" id="UP000184462">
    <property type="component" value="Unassembled WGS sequence"/>
</dbReference>
<keyword evidence="2" id="KW-0812">Transmembrane</keyword>
<gene>
    <name evidence="4" type="ORF">SAMN05444278_10376</name>
</gene>
<accession>A0A1M4URX3</accession>
<organism evidence="4 5">
    <name type="scientific">Psychroflexus salarius</name>
    <dbReference type="NCBI Taxonomy" id="1155689"/>
    <lineage>
        <taxon>Bacteria</taxon>
        <taxon>Pseudomonadati</taxon>
        <taxon>Bacteroidota</taxon>
        <taxon>Flavobacteriia</taxon>
        <taxon>Flavobacteriales</taxon>
        <taxon>Flavobacteriaceae</taxon>
        <taxon>Psychroflexus</taxon>
    </lineage>
</organism>
<feature type="transmembrane region" description="Helical" evidence="2">
    <location>
        <begin position="169"/>
        <end position="188"/>
    </location>
</feature>
<proteinExistence type="predicted"/>
<dbReference type="GO" id="GO:0003677">
    <property type="term" value="F:DNA binding"/>
    <property type="evidence" value="ECO:0007669"/>
    <property type="project" value="UniProtKB-KW"/>
</dbReference>
<dbReference type="PROSITE" id="PS51724">
    <property type="entry name" value="SPOR"/>
    <property type="match status" value="1"/>
</dbReference>
<keyword evidence="1 4" id="KW-0238">DNA-binding</keyword>
<dbReference type="Pfam" id="PF05036">
    <property type="entry name" value="SPOR"/>
    <property type="match status" value="1"/>
</dbReference>
<dbReference type="Gene3D" id="3.30.70.1070">
    <property type="entry name" value="Sporulation related repeat"/>
    <property type="match status" value="1"/>
</dbReference>
<dbReference type="InterPro" id="IPR040495">
    <property type="entry name" value="HU-CCDC81_bac_1"/>
</dbReference>
<keyword evidence="2" id="KW-1133">Transmembrane helix</keyword>
<dbReference type="Pfam" id="PF18175">
    <property type="entry name" value="HU-CCDC81_bac_2"/>
    <property type="match status" value="1"/>
</dbReference>
<dbReference type="Pfam" id="PF18174">
    <property type="entry name" value="HU-CCDC81_bac_1"/>
    <property type="match status" value="1"/>
</dbReference>
<name>A0A1M4URX3_9FLAO</name>
<dbReference type="STRING" id="1155689.SAMN05444278_10376"/>
<evidence type="ECO:0000259" key="3">
    <source>
        <dbReference type="PROSITE" id="PS51724"/>
    </source>
</evidence>